<organism evidence="2 3">
    <name type="scientific">Rhynchophorus ferrugineus</name>
    <name type="common">Red palm weevil</name>
    <name type="synonym">Curculio ferrugineus</name>
    <dbReference type="NCBI Taxonomy" id="354439"/>
    <lineage>
        <taxon>Eukaryota</taxon>
        <taxon>Metazoa</taxon>
        <taxon>Ecdysozoa</taxon>
        <taxon>Arthropoda</taxon>
        <taxon>Hexapoda</taxon>
        <taxon>Insecta</taxon>
        <taxon>Pterygota</taxon>
        <taxon>Neoptera</taxon>
        <taxon>Endopterygota</taxon>
        <taxon>Coleoptera</taxon>
        <taxon>Polyphaga</taxon>
        <taxon>Cucujiformia</taxon>
        <taxon>Curculionidae</taxon>
        <taxon>Dryophthorinae</taxon>
        <taxon>Rhynchophorus</taxon>
    </lineage>
</organism>
<evidence type="ECO:0000256" key="1">
    <source>
        <dbReference type="SAM" id="MobiDB-lite"/>
    </source>
</evidence>
<comment type="caution">
    <text evidence="2">The sequence shown here is derived from an EMBL/GenBank/DDBJ whole genome shotgun (WGS) entry which is preliminary data.</text>
</comment>
<sequence>MTVREERKEDGREEKKNGKPKEIKSEIGEESGASETPHRKPRRDGRSCAATVVSCSPRPTKKDQLSLRDCSGAHIHRVTFQSYASSTYSDRYCTDPDEVYVADLTYLNCLFVATEI</sequence>
<protein>
    <submittedName>
        <fullName evidence="2">Uncharacterized protein</fullName>
    </submittedName>
</protein>
<dbReference type="AlphaFoldDB" id="A0A834IBF5"/>
<dbReference type="EMBL" id="JAACXV010009888">
    <property type="protein sequence ID" value="KAF7275553.1"/>
    <property type="molecule type" value="Genomic_DNA"/>
</dbReference>
<name>A0A834IBF5_RHYFE</name>
<dbReference type="Proteomes" id="UP000625711">
    <property type="component" value="Unassembled WGS sequence"/>
</dbReference>
<proteinExistence type="predicted"/>
<reference evidence="2" key="1">
    <citation type="submission" date="2020-08" db="EMBL/GenBank/DDBJ databases">
        <title>Genome sequencing and assembly of the red palm weevil Rhynchophorus ferrugineus.</title>
        <authorList>
            <person name="Dias G.B."/>
            <person name="Bergman C.M."/>
            <person name="Manee M."/>
        </authorList>
    </citation>
    <scope>NUCLEOTIDE SEQUENCE</scope>
    <source>
        <strain evidence="2">AA-2017</strain>
        <tissue evidence="2">Whole larva</tissue>
    </source>
</reference>
<evidence type="ECO:0000313" key="3">
    <source>
        <dbReference type="Proteomes" id="UP000625711"/>
    </source>
</evidence>
<feature type="compositionally biased region" description="Basic and acidic residues" evidence="1">
    <location>
        <begin position="1"/>
        <end position="27"/>
    </location>
</feature>
<gene>
    <name evidence="2" type="ORF">GWI33_011603</name>
</gene>
<accession>A0A834IBF5</accession>
<evidence type="ECO:0000313" key="2">
    <source>
        <dbReference type="EMBL" id="KAF7275553.1"/>
    </source>
</evidence>
<keyword evidence="3" id="KW-1185">Reference proteome</keyword>
<feature type="region of interest" description="Disordered" evidence="1">
    <location>
        <begin position="1"/>
        <end position="60"/>
    </location>
</feature>